<dbReference type="EMBL" id="JAAHFQ010000490">
    <property type="protein sequence ID" value="NER30118.1"/>
    <property type="molecule type" value="Genomic_DNA"/>
</dbReference>
<proteinExistence type="predicted"/>
<protein>
    <submittedName>
        <fullName evidence="1">Uncharacterized protein</fullName>
    </submittedName>
</protein>
<reference evidence="1" key="1">
    <citation type="submission" date="2019-11" db="EMBL/GenBank/DDBJ databases">
        <title>Genomic insights into an expanded diversity of filamentous marine cyanobacteria reveals the extraordinary biosynthetic potential of Moorea and Okeania.</title>
        <authorList>
            <person name="Ferreira Leao T."/>
            <person name="Wang M."/>
            <person name="Moss N."/>
            <person name="Da Silva R."/>
            <person name="Sanders J."/>
            <person name="Nurk S."/>
            <person name="Gurevich A."/>
            <person name="Humphrey G."/>
            <person name="Reher R."/>
            <person name="Zhu Q."/>
            <person name="Belda-Ferre P."/>
            <person name="Glukhov E."/>
            <person name="Rex R."/>
            <person name="Dorrestein P.C."/>
            <person name="Knight R."/>
            <person name="Pevzner P."/>
            <person name="Gerwick W.H."/>
            <person name="Gerwick L."/>
        </authorList>
    </citation>
    <scope>NUCLEOTIDE SEQUENCE</scope>
    <source>
        <strain evidence="1">SIO1C4</strain>
    </source>
</reference>
<comment type="caution">
    <text evidence="1">The sequence shown here is derived from an EMBL/GenBank/DDBJ whole genome shotgun (WGS) entry which is preliminary data.</text>
</comment>
<dbReference type="AlphaFoldDB" id="A0A6B3NLP8"/>
<evidence type="ECO:0000313" key="1">
    <source>
        <dbReference type="EMBL" id="NER30118.1"/>
    </source>
</evidence>
<accession>A0A6B3NLP8</accession>
<name>A0A6B3NLP8_9CYAN</name>
<sequence>MTTLFNCLQPAQKFRISIGDIARMLRIPQHLIVRVECWAYVVFVHRRDVGGQFISYRKLEQWKNAVACQIQKCSTIPQLQKLWLDIIKDCRKYKKQYEKGIRQFLLRIRLQRGEALEQQLKRIRPNTGSGEVAV</sequence>
<organism evidence="1">
    <name type="scientific">Symploca sp. SIO1C4</name>
    <dbReference type="NCBI Taxonomy" id="2607765"/>
    <lineage>
        <taxon>Bacteria</taxon>
        <taxon>Bacillati</taxon>
        <taxon>Cyanobacteriota</taxon>
        <taxon>Cyanophyceae</taxon>
        <taxon>Coleofasciculales</taxon>
        <taxon>Coleofasciculaceae</taxon>
        <taxon>Symploca</taxon>
    </lineage>
</organism>
<gene>
    <name evidence="1" type="ORF">F6J89_21480</name>
</gene>